<accession>A0A6F9DAJ0</accession>
<keyword evidence="1" id="KW-0812">Transmembrane</keyword>
<keyword evidence="1" id="KW-1133">Transmembrane helix</keyword>
<gene>
    <name evidence="2" type="primary">Ddo-005</name>
</gene>
<name>A0A6F9DAJ0_9ASCI</name>
<keyword evidence="1" id="KW-0472">Membrane</keyword>
<evidence type="ECO:0000313" key="2">
    <source>
        <dbReference type="EMBL" id="CAB3236697.1"/>
    </source>
</evidence>
<organism evidence="2">
    <name type="scientific">Phallusia mammillata</name>
    <dbReference type="NCBI Taxonomy" id="59560"/>
    <lineage>
        <taxon>Eukaryota</taxon>
        <taxon>Metazoa</taxon>
        <taxon>Chordata</taxon>
        <taxon>Tunicata</taxon>
        <taxon>Ascidiacea</taxon>
        <taxon>Phlebobranchia</taxon>
        <taxon>Ascidiidae</taxon>
        <taxon>Phallusia</taxon>
    </lineage>
</organism>
<evidence type="ECO:0000256" key="1">
    <source>
        <dbReference type="SAM" id="Phobius"/>
    </source>
</evidence>
<dbReference type="AlphaFoldDB" id="A0A6F9DAJ0"/>
<feature type="transmembrane region" description="Helical" evidence="1">
    <location>
        <begin position="64"/>
        <end position="83"/>
    </location>
</feature>
<protein>
    <submittedName>
        <fullName evidence="2">D-aspartate oxidase-like</fullName>
    </submittedName>
</protein>
<sequence>MTILSNNGNKQYVEKKEKRNSTRKMIRTYYTSVVYLFLFLNDYLHYLCYVFTNPMVYFIKESLGIIYFKTYFNALTACNLFLLHNQTKCGITTTDPENYVVHTYMQTNFHKFFVCGAWQHKMFLCLKATG</sequence>
<feature type="transmembrane region" description="Helical" evidence="1">
    <location>
        <begin position="28"/>
        <end position="52"/>
    </location>
</feature>
<reference evidence="2" key="1">
    <citation type="submission" date="2020-04" db="EMBL/GenBank/DDBJ databases">
        <authorList>
            <person name="Neveu A P."/>
        </authorList>
    </citation>
    <scope>NUCLEOTIDE SEQUENCE</scope>
    <source>
        <tissue evidence="2">Whole embryo</tissue>
    </source>
</reference>
<proteinExistence type="evidence at transcript level"/>
<dbReference type="EMBL" id="LR784409">
    <property type="protein sequence ID" value="CAB3236697.1"/>
    <property type="molecule type" value="mRNA"/>
</dbReference>